<dbReference type="EC" id="4.6.1.1" evidence="3"/>
<dbReference type="CDD" id="cd07302">
    <property type="entry name" value="CHD"/>
    <property type="match status" value="1"/>
</dbReference>
<proteinExistence type="predicted"/>
<dbReference type="EMBL" id="CP051461">
    <property type="protein sequence ID" value="QJC55223.1"/>
    <property type="molecule type" value="Genomic_DNA"/>
</dbReference>
<dbReference type="GO" id="GO:0035556">
    <property type="term" value="P:intracellular signal transduction"/>
    <property type="evidence" value="ECO:0007669"/>
    <property type="project" value="InterPro"/>
</dbReference>
<dbReference type="InterPro" id="IPR007890">
    <property type="entry name" value="CHASE2"/>
</dbReference>
<dbReference type="RefSeq" id="WP_168921121.1">
    <property type="nucleotide sequence ID" value="NZ_CP051461.1"/>
</dbReference>
<dbReference type="SMART" id="SM01080">
    <property type="entry name" value="CHASE2"/>
    <property type="match status" value="1"/>
</dbReference>
<organism evidence="3 4">
    <name type="scientific">Polaromonas vacuolata</name>
    <dbReference type="NCBI Taxonomy" id="37448"/>
    <lineage>
        <taxon>Bacteria</taxon>
        <taxon>Pseudomonadati</taxon>
        <taxon>Pseudomonadota</taxon>
        <taxon>Betaproteobacteria</taxon>
        <taxon>Burkholderiales</taxon>
        <taxon>Comamonadaceae</taxon>
        <taxon>Polaromonas</taxon>
    </lineage>
</organism>
<dbReference type="GO" id="GO:0009190">
    <property type="term" value="P:cyclic nucleotide biosynthetic process"/>
    <property type="evidence" value="ECO:0007669"/>
    <property type="project" value="InterPro"/>
</dbReference>
<dbReference type="PANTHER" id="PTHR43081">
    <property type="entry name" value="ADENYLATE CYCLASE, TERMINAL-DIFFERENTIATION SPECIFIC-RELATED"/>
    <property type="match status" value="1"/>
</dbReference>
<dbReference type="Gene3D" id="3.30.70.1230">
    <property type="entry name" value="Nucleotide cyclase"/>
    <property type="match status" value="1"/>
</dbReference>
<sequence>MQKKTSRFSRGTATLVAIALLAFALTLLIEWQRPALVTRLDEGLRDTFLRWSASEQAENRLVVIDINEAALEQIGPWPWPRRQVADLTELLLGPYGARMVGLDIVFADAGDPQGDARMASLAAHAPLTLAQIFDYTPRNPPILQGTLAGGLSALNMQSASQQGSGEQNGLSAYGYIANHAGLAKNARCIGNIGYKPDADGVLRRTPAQTRFEGLNYLNFASALHACVDPLALAPSGNAQGQWRIPYRLALSAYAVISAADILSERAPRTLIAGRYVLVGSSSLSLGDRVSTPLAPLSAGIMVHAASLSGLLDLSEGRARPAWSGRTWILVWSFLSIALAIVCIAKLPAWGSLLVLLGMVPVWLGQAFAGVARQAEWSVTAPLWAYFFLLMVAVPYEWWRTQRKSRRLLTTFSHYVAQPVLDEIVRLDLQHSLKPMLRDVTVLIADMEGYTRATSSLGLEDAATLTKDFLACLTRPVLEGLGTLDKYTGDGLVAFWGAPLPCDDQADRAVSAALDMLAEVDALNARRAQENFPPVRVRIGIESGPALVGDLGTSFRSTYTAVGDCINFASRLEAAAQNLPTQLVIGIKANSQLLRHKTHSLGEITLRGTQHATEVFTTQRGQI</sequence>
<keyword evidence="1" id="KW-0472">Membrane</keyword>
<dbReference type="InterPro" id="IPR029787">
    <property type="entry name" value="Nucleotide_cyclase"/>
</dbReference>
<dbReference type="AlphaFoldDB" id="A0A6H2H5Z3"/>
<evidence type="ECO:0000256" key="1">
    <source>
        <dbReference type="SAM" id="Phobius"/>
    </source>
</evidence>
<accession>A0A6H2H5Z3</accession>
<dbReference type="PANTHER" id="PTHR43081:SF1">
    <property type="entry name" value="ADENYLATE CYCLASE, TERMINAL-DIFFERENTIATION SPECIFIC"/>
    <property type="match status" value="1"/>
</dbReference>
<dbReference type="GO" id="GO:0004016">
    <property type="term" value="F:adenylate cyclase activity"/>
    <property type="evidence" value="ECO:0007669"/>
    <property type="project" value="UniProtKB-EC"/>
</dbReference>
<feature type="domain" description="Guanylate cyclase" evidence="2">
    <location>
        <begin position="440"/>
        <end position="572"/>
    </location>
</feature>
<reference evidence="3 4" key="1">
    <citation type="submission" date="2020-04" db="EMBL/GenBank/DDBJ databases">
        <title>Complete genome of a Psychrophilic, Marine, Gas Vacuolate Bacterium Polaromonas vacuolata KCTC 22033T.</title>
        <authorList>
            <person name="Hwang K."/>
            <person name="Kim K.M."/>
        </authorList>
    </citation>
    <scope>NUCLEOTIDE SEQUENCE [LARGE SCALE GENOMIC DNA]</scope>
    <source>
        <strain evidence="3 4">KCTC 22033</strain>
    </source>
</reference>
<feature type="transmembrane region" description="Helical" evidence="1">
    <location>
        <begin position="352"/>
        <end position="370"/>
    </location>
</feature>
<gene>
    <name evidence="3" type="primary">cyaA</name>
    <name evidence="3" type="ORF">HC248_00501</name>
</gene>
<feature type="transmembrane region" description="Helical" evidence="1">
    <location>
        <begin position="326"/>
        <end position="346"/>
    </location>
</feature>
<dbReference type="SUPFAM" id="SSF55073">
    <property type="entry name" value="Nucleotide cyclase"/>
    <property type="match status" value="1"/>
</dbReference>
<dbReference type="Pfam" id="PF00211">
    <property type="entry name" value="Guanylate_cyc"/>
    <property type="match status" value="1"/>
</dbReference>
<dbReference type="KEGG" id="pvac:HC248_00501"/>
<keyword evidence="1" id="KW-0812">Transmembrane</keyword>
<keyword evidence="4" id="KW-1185">Reference proteome</keyword>
<dbReference type="InterPro" id="IPR001054">
    <property type="entry name" value="A/G_cyclase"/>
</dbReference>
<dbReference type="Proteomes" id="UP000502041">
    <property type="component" value="Chromosome"/>
</dbReference>
<dbReference type="Pfam" id="PF05226">
    <property type="entry name" value="CHASE2"/>
    <property type="match status" value="1"/>
</dbReference>
<evidence type="ECO:0000313" key="3">
    <source>
        <dbReference type="EMBL" id="QJC55223.1"/>
    </source>
</evidence>
<keyword evidence="1" id="KW-1133">Transmembrane helix</keyword>
<feature type="transmembrane region" description="Helical" evidence="1">
    <location>
        <begin position="382"/>
        <end position="398"/>
    </location>
</feature>
<dbReference type="PROSITE" id="PS50125">
    <property type="entry name" value="GUANYLATE_CYCLASE_2"/>
    <property type="match status" value="1"/>
</dbReference>
<keyword evidence="3" id="KW-0456">Lyase</keyword>
<dbReference type="SMART" id="SM00044">
    <property type="entry name" value="CYCc"/>
    <property type="match status" value="1"/>
</dbReference>
<evidence type="ECO:0000259" key="2">
    <source>
        <dbReference type="PROSITE" id="PS50125"/>
    </source>
</evidence>
<name>A0A6H2H5Z3_9BURK</name>
<evidence type="ECO:0000313" key="4">
    <source>
        <dbReference type="Proteomes" id="UP000502041"/>
    </source>
</evidence>
<dbReference type="InterPro" id="IPR050697">
    <property type="entry name" value="Adenylyl/Guanylyl_Cyclase_3/4"/>
</dbReference>
<protein>
    <submittedName>
        <fullName evidence="3">Adenylate cyclase 1</fullName>
        <ecNumber evidence="3">4.6.1.1</ecNumber>
    </submittedName>
</protein>